<dbReference type="RefSeq" id="WP_147273548.1">
    <property type="nucleotide sequence ID" value="NZ_QPIX01000008.1"/>
</dbReference>
<reference evidence="1 2" key="1">
    <citation type="submission" date="2018-07" db="EMBL/GenBank/DDBJ databases">
        <title>Genomic Encyclopedia of Type Strains, Phase IV (KMG-IV): sequencing the most valuable type-strain genomes for metagenomic binning, comparative biology and taxonomic classification.</title>
        <authorList>
            <person name="Goeker M."/>
        </authorList>
    </citation>
    <scope>NUCLEOTIDE SEQUENCE [LARGE SCALE GENOMIC DNA]</scope>
    <source>
        <strain evidence="1 2">DSM 25528</strain>
    </source>
</reference>
<dbReference type="EMBL" id="QPIX01000008">
    <property type="protein sequence ID" value="RCW22482.1"/>
    <property type="molecule type" value="Genomic_DNA"/>
</dbReference>
<evidence type="ECO:0000313" key="1">
    <source>
        <dbReference type="EMBL" id="RCW22482.1"/>
    </source>
</evidence>
<dbReference type="AlphaFoldDB" id="A0A6I7HKT3"/>
<dbReference type="Proteomes" id="UP000252582">
    <property type="component" value="Unassembled WGS sequence"/>
</dbReference>
<sequence>MANGIPPEACYILGKRRLLSLDADKAVYERAWNIAAYLRAGTRGVRPTAYPHEATFGLMHAIAPKLRIHMEINALVEELGVECIYISSERLFDAFCLCGFLNNGFGETSPPSGNPTRKPARDAATSRSGAISLAFVDAEARERPFLQKAVDQLKHELSAVFRHETIRLAPIRFGQKTRLLGLMRMMHLYRRLRKGGHSKSVALSIALSAASYEGGMLAYLNDIAASFRKRAIAEPQAVAVATNIARLPVLFAIAGARSGGGRTAAIETMLITQRRRYPTFEPDDRFVIDEGQSTLIKSTGTNARVHACGSVLVEARSRELGREPSVSPRVVIASQPSDRDMRRIMALCSELPAPAEIRISAHAEDQAAFRAWLAGMGGRFKNPDVRLDEGGVDPLKTATVVITATSNIAVLAQALSIPSILVAARRDLEDIWLDGPYPGLWVDPERDDAQVLFLQAYQRALSGDLGEYRKINEDHLRPGVAARIATVFDHQRD</sequence>
<organism evidence="1 2">
    <name type="scientific">Ciceribacter lividus</name>
    <dbReference type="NCBI Taxonomy" id="1197950"/>
    <lineage>
        <taxon>Bacteria</taxon>
        <taxon>Pseudomonadati</taxon>
        <taxon>Pseudomonadota</taxon>
        <taxon>Alphaproteobacteria</taxon>
        <taxon>Hyphomicrobiales</taxon>
        <taxon>Rhizobiaceae</taxon>
        <taxon>Ciceribacter</taxon>
    </lineage>
</organism>
<evidence type="ECO:0000313" key="2">
    <source>
        <dbReference type="Proteomes" id="UP000252582"/>
    </source>
</evidence>
<comment type="caution">
    <text evidence="1">The sequence shown here is derived from an EMBL/GenBank/DDBJ whole genome shotgun (WGS) entry which is preliminary data.</text>
</comment>
<keyword evidence="2" id="KW-1185">Reference proteome</keyword>
<proteinExistence type="predicted"/>
<gene>
    <name evidence="1" type="ORF">DFR48_1084</name>
</gene>
<accession>A0A6I7HKT3</accession>
<protein>
    <submittedName>
        <fullName evidence="1">Uncharacterized protein</fullName>
    </submittedName>
</protein>
<name>A0A6I7HKT3_9HYPH</name>